<evidence type="ECO:0000313" key="1">
    <source>
        <dbReference type="EMBL" id="USV58374.1"/>
    </source>
</evidence>
<name>A0AAE9SFQ6_9GAMM</name>
<dbReference type="RefSeq" id="WP_252995699.1">
    <property type="nucleotide sequence ID" value="NZ_CP099717.1"/>
</dbReference>
<keyword evidence="2" id="KW-1185">Reference proteome</keyword>
<proteinExistence type="predicted"/>
<reference evidence="1" key="1">
    <citation type="submission" date="2022-06" db="EMBL/GenBank/DDBJ databases">
        <title>Complete Genome of Aeromonas sp. Strain SOD01 Isolated from an Urban Freshwater Stream.</title>
        <authorList>
            <person name="Williams L.E."/>
            <person name="Brysgel T."/>
            <person name="Capestro E.M."/>
            <person name="Foltz G.V."/>
            <person name="Gardner A.E."/>
            <person name="Ingrassia J."/>
            <person name="Peterson E."/>
            <person name="Arruda J."/>
            <person name="Flaherty I."/>
            <person name="Hunt M."/>
            <person name="Pappas G."/>
            <person name="Ramsaran S."/>
            <person name="Rocha M."/>
        </authorList>
    </citation>
    <scope>NUCLEOTIDE SEQUENCE</scope>
    <source>
        <strain evidence="1">SOD01</strain>
    </source>
</reference>
<dbReference type="EMBL" id="CP099717">
    <property type="protein sequence ID" value="USV58374.1"/>
    <property type="molecule type" value="Genomic_DNA"/>
</dbReference>
<dbReference type="Proteomes" id="UP001056890">
    <property type="component" value="Chromosome"/>
</dbReference>
<organism evidence="1 2">
    <name type="scientific">Aeromonas encheleia</name>
    <dbReference type="NCBI Taxonomy" id="73010"/>
    <lineage>
        <taxon>Bacteria</taxon>
        <taxon>Pseudomonadati</taxon>
        <taxon>Pseudomonadota</taxon>
        <taxon>Gammaproteobacteria</taxon>
        <taxon>Aeromonadales</taxon>
        <taxon>Aeromonadaceae</taxon>
        <taxon>Aeromonas</taxon>
    </lineage>
</organism>
<dbReference type="AlphaFoldDB" id="A0AAE9SFQ6"/>
<gene>
    <name evidence="1" type="ORF">NHF51_04180</name>
</gene>
<evidence type="ECO:0000313" key="2">
    <source>
        <dbReference type="Proteomes" id="UP001056890"/>
    </source>
</evidence>
<accession>A0AAE9SFQ6</accession>
<protein>
    <recommendedName>
        <fullName evidence="3">Lipoprotein</fullName>
    </recommendedName>
</protein>
<evidence type="ECO:0008006" key="3">
    <source>
        <dbReference type="Google" id="ProtNLM"/>
    </source>
</evidence>
<dbReference type="PROSITE" id="PS51257">
    <property type="entry name" value="PROKAR_LIPOPROTEIN"/>
    <property type="match status" value="1"/>
</dbReference>
<sequence length="134" mass="14730">MRTLTLMAASLLLAACSTPEQHLVGNDQDVHGCRASAGYQWSSLTSQCVRLFEQAVRLQSLKADETGSAFVLFGPDQREAELTLPSGEQIRLVRQGEEGNWSWQGGAYQLFPWKGYLLKSGEQVLFHGDSALQG</sequence>